<dbReference type="RefSeq" id="WP_198490988.1">
    <property type="nucleotide sequence ID" value="NZ_CP066078.1"/>
</dbReference>
<evidence type="ECO:0000256" key="1">
    <source>
        <dbReference type="SAM" id="MobiDB-lite"/>
    </source>
</evidence>
<dbReference type="AlphaFoldDB" id="A0A7T4MV78"/>
<dbReference type="Gene3D" id="3.40.50.300">
    <property type="entry name" value="P-loop containing nucleotide triphosphate hydrolases"/>
    <property type="match status" value="1"/>
</dbReference>
<reference evidence="2 3" key="1">
    <citation type="submission" date="2020-12" db="EMBL/GenBank/DDBJ databases">
        <title>FDA dAtabase for Regulatory Grade micrObial Sequences (FDA-ARGOS): Supporting development and validation of Infectious Disease Dx tests.</title>
        <authorList>
            <person name="Sproer C."/>
            <person name="Gronow S."/>
            <person name="Severitt S."/>
            <person name="Schroder I."/>
            <person name="Tallon L."/>
            <person name="Sadzewicz L."/>
            <person name="Zhao X."/>
            <person name="Boylan J."/>
            <person name="Ott S."/>
            <person name="Bowen H."/>
            <person name="Vavikolanu K."/>
            <person name="Mehta A."/>
            <person name="Aluvathingal J."/>
            <person name="Nadendla S."/>
            <person name="Lowell S."/>
            <person name="Myers T."/>
            <person name="Yan Y."/>
            <person name="Sichtig H."/>
        </authorList>
    </citation>
    <scope>NUCLEOTIDE SEQUENCE [LARGE SCALE GENOMIC DNA]</scope>
    <source>
        <strain evidence="2 3">FDAARGOS_1001</strain>
    </source>
</reference>
<gene>
    <name evidence="2" type="ORF">I6H58_04690</name>
</gene>
<sequence length="533" mass="57765">MFKRKDTVMGPAKKQKGPAIIPPARQVRRGFKGRYGGAWGGVATPRMWMETNQDHAGMYPFIAGTNRPRRGAPIGYDLGTGSAVAMDHLSLFRARAITAPAAMMFGLNGFGKSSISALVAGAVNACGTPLAIFDPIKGEYTELAEAMGADVFQLGPKNGRQKVNPMDPGPLAAAGAKIGGQAGQDMQADGIKNVVANVSALLRINRGRDKPVSDSERTMVRLAVQEVMSKNARPGLGDLLAFFDQPSERAVYAAGLRSDESEQFKETYRPLFQSISALVYGELSEIFDDKGLSINPGNPAGFCFDSSAIPSADDKMISATMMSTWRLGMDAIDAHWELAQHEARKAAEAAEAGEQYTPEVTWNGYSSLMDEFWFPVRMADGMVHEVDRLSRTNRSVGVGEWKITHSPKDFEMIANEADREIAKSLIERCGLWVMLAMTPADMEALNRIRPIESTEKAWVTSFMSGSQGLENYQDMKKTRRGLSDSSSQDAPPPGVGKALWKVGDSLGIPVKSPKPPTLGKLHQTSQRLETGQG</sequence>
<dbReference type="InterPro" id="IPR027417">
    <property type="entry name" value="P-loop_NTPase"/>
</dbReference>
<feature type="region of interest" description="Disordered" evidence="1">
    <location>
        <begin position="476"/>
        <end position="533"/>
    </location>
</feature>
<keyword evidence="2" id="KW-0067">ATP-binding</keyword>
<dbReference type="SUPFAM" id="SSF52540">
    <property type="entry name" value="P-loop containing nucleoside triphosphate hydrolases"/>
    <property type="match status" value="1"/>
</dbReference>
<organism evidence="2 3">
    <name type="scientific">Rothia kristinae</name>
    <dbReference type="NCBI Taxonomy" id="37923"/>
    <lineage>
        <taxon>Bacteria</taxon>
        <taxon>Bacillati</taxon>
        <taxon>Actinomycetota</taxon>
        <taxon>Actinomycetes</taxon>
        <taxon>Micrococcales</taxon>
        <taxon>Micrococcaceae</taxon>
        <taxon>Rothia</taxon>
    </lineage>
</organism>
<name>A0A7T4MV78_9MICC</name>
<evidence type="ECO:0000313" key="3">
    <source>
        <dbReference type="Proteomes" id="UP000595221"/>
    </source>
</evidence>
<protein>
    <submittedName>
        <fullName evidence="2">ATP-binding protein</fullName>
    </submittedName>
</protein>
<dbReference type="GO" id="GO:0005524">
    <property type="term" value="F:ATP binding"/>
    <property type="evidence" value="ECO:0007669"/>
    <property type="project" value="UniProtKB-KW"/>
</dbReference>
<accession>A0A7T4MV78</accession>
<dbReference type="EMBL" id="CP066078">
    <property type="protein sequence ID" value="QQC60224.1"/>
    <property type="molecule type" value="Genomic_DNA"/>
</dbReference>
<proteinExistence type="predicted"/>
<feature type="compositionally biased region" description="Polar residues" evidence="1">
    <location>
        <begin position="522"/>
        <end position="533"/>
    </location>
</feature>
<evidence type="ECO:0000313" key="2">
    <source>
        <dbReference type="EMBL" id="QQC60224.1"/>
    </source>
</evidence>
<keyword evidence="2" id="KW-0547">Nucleotide-binding</keyword>
<dbReference type="Proteomes" id="UP000595221">
    <property type="component" value="Chromosome"/>
</dbReference>